<dbReference type="Proteomes" id="UP000634136">
    <property type="component" value="Unassembled WGS sequence"/>
</dbReference>
<comment type="caution">
    <text evidence="1">The sequence shown here is derived from an EMBL/GenBank/DDBJ whole genome shotgun (WGS) entry which is preliminary data.</text>
</comment>
<evidence type="ECO:0000313" key="1">
    <source>
        <dbReference type="EMBL" id="KAF7836975.1"/>
    </source>
</evidence>
<proteinExistence type="predicted"/>
<keyword evidence="2" id="KW-1185">Reference proteome</keyword>
<protein>
    <submittedName>
        <fullName evidence="1">Uncharacterized protein</fullName>
    </submittedName>
</protein>
<name>A0A834X262_9FABA</name>
<reference evidence="1" key="1">
    <citation type="submission" date="2020-09" db="EMBL/GenBank/DDBJ databases">
        <title>Genome-Enabled Discovery of Anthraquinone Biosynthesis in Senna tora.</title>
        <authorList>
            <person name="Kang S.-H."/>
            <person name="Pandey R.P."/>
            <person name="Lee C.-M."/>
            <person name="Sim J.-S."/>
            <person name="Jeong J.-T."/>
            <person name="Choi B.-S."/>
            <person name="Jung M."/>
            <person name="Ginzburg D."/>
            <person name="Zhao K."/>
            <person name="Won S.Y."/>
            <person name="Oh T.-J."/>
            <person name="Yu Y."/>
            <person name="Kim N.-H."/>
            <person name="Lee O.R."/>
            <person name="Lee T.-H."/>
            <person name="Bashyal P."/>
            <person name="Kim T.-S."/>
            <person name="Lee W.-H."/>
            <person name="Kawkins C."/>
            <person name="Kim C.-K."/>
            <person name="Kim J.S."/>
            <person name="Ahn B.O."/>
            <person name="Rhee S.Y."/>
            <person name="Sohng J.K."/>
        </authorList>
    </citation>
    <scope>NUCLEOTIDE SEQUENCE</scope>
    <source>
        <tissue evidence="1">Leaf</tissue>
    </source>
</reference>
<dbReference type="EMBL" id="JAAIUW010000003">
    <property type="protein sequence ID" value="KAF7836975.1"/>
    <property type="molecule type" value="Genomic_DNA"/>
</dbReference>
<accession>A0A834X262</accession>
<evidence type="ECO:0000313" key="2">
    <source>
        <dbReference type="Proteomes" id="UP000634136"/>
    </source>
</evidence>
<dbReference type="AlphaFoldDB" id="A0A834X262"/>
<gene>
    <name evidence="1" type="ORF">G2W53_005457</name>
</gene>
<organism evidence="1 2">
    <name type="scientific">Senna tora</name>
    <dbReference type="NCBI Taxonomy" id="362788"/>
    <lineage>
        <taxon>Eukaryota</taxon>
        <taxon>Viridiplantae</taxon>
        <taxon>Streptophyta</taxon>
        <taxon>Embryophyta</taxon>
        <taxon>Tracheophyta</taxon>
        <taxon>Spermatophyta</taxon>
        <taxon>Magnoliopsida</taxon>
        <taxon>eudicotyledons</taxon>
        <taxon>Gunneridae</taxon>
        <taxon>Pentapetalae</taxon>
        <taxon>rosids</taxon>
        <taxon>fabids</taxon>
        <taxon>Fabales</taxon>
        <taxon>Fabaceae</taxon>
        <taxon>Caesalpinioideae</taxon>
        <taxon>Cassia clade</taxon>
        <taxon>Senna</taxon>
    </lineage>
</organism>
<sequence>MARNCNKKLIGARFFSKGLDSESIWKMKIFGEWEVEIDED</sequence>